<dbReference type="EMBL" id="AP018316">
    <property type="protein sequence ID" value="BAZ87231.1"/>
    <property type="molecule type" value="Genomic_DNA"/>
</dbReference>
<evidence type="ECO:0000313" key="3">
    <source>
        <dbReference type="Proteomes" id="UP000218702"/>
    </source>
</evidence>
<feature type="domain" description="Transposase IS66 central" evidence="1">
    <location>
        <begin position="3"/>
        <end position="36"/>
    </location>
</feature>
<proteinExistence type="predicted"/>
<protein>
    <submittedName>
        <fullName evidence="2">Transposase, unclassified family protein</fullName>
    </submittedName>
</protein>
<organism evidence="2 3">
    <name type="scientific">Dolichospermum compactum NIES-806</name>
    <dbReference type="NCBI Taxonomy" id="1973481"/>
    <lineage>
        <taxon>Bacteria</taxon>
        <taxon>Bacillati</taxon>
        <taxon>Cyanobacteriota</taxon>
        <taxon>Cyanophyceae</taxon>
        <taxon>Nostocales</taxon>
        <taxon>Aphanizomenonaceae</taxon>
        <taxon>Dolichospermum</taxon>
        <taxon>Dolichospermum compactum</taxon>
    </lineage>
</organism>
<dbReference type="Proteomes" id="UP000218702">
    <property type="component" value="Chromosome"/>
</dbReference>
<dbReference type="KEGG" id="dcm:NIES806_34520"/>
<dbReference type="Pfam" id="PF03050">
    <property type="entry name" value="DDE_Tnp_IS66"/>
    <property type="match status" value="1"/>
</dbReference>
<evidence type="ECO:0000259" key="1">
    <source>
        <dbReference type="Pfam" id="PF03050"/>
    </source>
</evidence>
<reference evidence="2 3" key="1">
    <citation type="submission" date="2017-06" db="EMBL/GenBank/DDBJ databases">
        <title>Genome sequencing of cyanobaciteial culture collection at National Institute for Environmental Studies (NIES).</title>
        <authorList>
            <person name="Hirose Y."/>
            <person name="Shimura Y."/>
            <person name="Fujisawa T."/>
            <person name="Nakamura Y."/>
            <person name="Kawachi M."/>
        </authorList>
    </citation>
    <scope>NUCLEOTIDE SEQUENCE [LARGE SCALE GENOMIC DNA]</scope>
    <source>
        <strain evidence="2 3">NIES-806</strain>
    </source>
</reference>
<gene>
    <name evidence="2" type="ORF">NIES806_34520</name>
</gene>
<dbReference type="AlphaFoldDB" id="A0A1Z4V6R1"/>
<sequence>MWLFVTTVGVEPTNNAAERAIRPAVIWRRTSTARRSSKVKSNIGQAFWRLRMVDLFTLCCTSFGSQTQASSVFVARMLTVVTTLKSQKRNVLEFMTCAVVAARGGTNAPSLLPQVTADSDDSDLLKAA</sequence>
<dbReference type="InterPro" id="IPR004291">
    <property type="entry name" value="Transposase_IS66_central"/>
</dbReference>
<accession>A0A1Z4V6R1</accession>
<keyword evidence="3" id="KW-1185">Reference proteome</keyword>
<evidence type="ECO:0000313" key="2">
    <source>
        <dbReference type="EMBL" id="BAZ87231.1"/>
    </source>
</evidence>
<name>A0A1Z4V6R1_9CYAN</name>